<feature type="domain" description="Myosin N-terminal SH3-like" evidence="12">
    <location>
        <begin position="120"/>
        <end position="170"/>
    </location>
</feature>
<dbReference type="HOGENOM" id="CLU_000192_7_2_1"/>
<dbReference type="Gene3D" id="3.40.850.10">
    <property type="entry name" value="Kinesin motor domain"/>
    <property type="match status" value="1"/>
</dbReference>
<comment type="subunit">
    <text evidence="8">Binds to cdc4 and rlc1.</text>
</comment>
<evidence type="ECO:0000259" key="12">
    <source>
        <dbReference type="PROSITE" id="PS51844"/>
    </source>
</evidence>
<dbReference type="Gene3D" id="2.30.30.360">
    <property type="entry name" value="Myosin S1 fragment, N-terminal"/>
    <property type="match status" value="1"/>
</dbReference>
<dbReference type="Gene3D" id="3.30.70.1590">
    <property type="match status" value="1"/>
</dbReference>
<evidence type="ECO:0000256" key="4">
    <source>
        <dbReference type="ARBA" id="ARBA00023054"/>
    </source>
</evidence>
<dbReference type="GO" id="GO:0005524">
    <property type="term" value="F:ATP binding"/>
    <property type="evidence" value="ECO:0007669"/>
    <property type="project" value="UniProtKB-UniRule"/>
</dbReference>
<accession>A0A0D2GG50</accession>
<dbReference type="GO" id="GO:0120104">
    <property type="term" value="C:mitotic actomyosin contractile ring, proximal layer"/>
    <property type="evidence" value="ECO:0007669"/>
    <property type="project" value="UniProtKB-ARBA"/>
</dbReference>
<dbReference type="Pfam" id="PF00063">
    <property type="entry name" value="Myosin_head"/>
    <property type="match status" value="1"/>
</dbReference>
<dbReference type="InterPro" id="IPR027417">
    <property type="entry name" value="P-loop_NTPase"/>
</dbReference>
<keyword evidence="14" id="KW-1185">Reference proteome</keyword>
<keyword evidence="5 9" id="KW-0518">Myosin</keyword>
<dbReference type="Pfam" id="PF24319">
    <property type="entry name" value="DUF7491"/>
    <property type="match status" value="1"/>
</dbReference>
<dbReference type="Gene3D" id="1.20.120.720">
    <property type="entry name" value="Myosin VI head, motor domain, U50 subdomain"/>
    <property type="match status" value="1"/>
</dbReference>
<dbReference type="EMBL" id="KN846957">
    <property type="protein sequence ID" value="KIW71224.1"/>
    <property type="molecule type" value="Genomic_DNA"/>
</dbReference>
<dbReference type="GO" id="GO:1903475">
    <property type="term" value="P:mitotic actomyosin contractile ring assembly"/>
    <property type="evidence" value="ECO:0007669"/>
    <property type="project" value="UniProtKB-ARBA"/>
</dbReference>
<dbReference type="FunFam" id="1.20.58.530:FF:000001">
    <property type="entry name" value="Myosin heavy chain"/>
    <property type="match status" value="1"/>
</dbReference>
<dbReference type="PANTHER" id="PTHR13140:SF857">
    <property type="entry name" value="MYOSIN-11"/>
    <property type="match status" value="1"/>
</dbReference>
<dbReference type="PANTHER" id="PTHR13140">
    <property type="entry name" value="MYOSIN"/>
    <property type="match status" value="1"/>
</dbReference>
<evidence type="ECO:0000256" key="1">
    <source>
        <dbReference type="ARBA" id="ARBA00008314"/>
    </source>
</evidence>
<dbReference type="GO" id="GO:0016020">
    <property type="term" value="C:membrane"/>
    <property type="evidence" value="ECO:0007669"/>
    <property type="project" value="TreeGrafter"/>
</dbReference>
<dbReference type="CDD" id="cd01377">
    <property type="entry name" value="MYSc_class_II"/>
    <property type="match status" value="1"/>
</dbReference>
<dbReference type="InterPro" id="IPR001609">
    <property type="entry name" value="Myosin_head_motor_dom-like"/>
</dbReference>
<dbReference type="GO" id="GO:0051015">
    <property type="term" value="F:actin filament binding"/>
    <property type="evidence" value="ECO:0007669"/>
    <property type="project" value="InterPro"/>
</dbReference>
<reference evidence="13 14" key="1">
    <citation type="submission" date="2015-01" db="EMBL/GenBank/DDBJ databases">
        <title>The Genome Sequence of Capronia semiimmersa CBS27337.</title>
        <authorList>
            <consortium name="The Broad Institute Genomics Platform"/>
            <person name="Cuomo C."/>
            <person name="de Hoog S."/>
            <person name="Gorbushina A."/>
            <person name="Stielow B."/>
            <person name="Teixiera M."/>
            <person name="Abouelleil A."/>
            <person name="Chapman S.B."/>
            <person name="Priest M."/>
            <person name="Young S.K."/>
            <person name="Wortman J."/>
            <person name="Nusbaum C."/>
            <person name="Birren B."/>
        </authorList>
    </citation>
    <scope>NUCLEOTIDE SEQUENCE [LARGE SCALE GENOMIC DNA]</scope>
    <source>
        <strain evidence="13 14">CBS 27337</strain>
    </source>
</reference>
<dbReference type="InterPro" id="IPR004009">
    <property type="entry name" value="SH3_Myosin"/>
</dbReference>
<keyword evidence="7 9" id="KW-0009">Actin-binding</keyword>
<dbReference type="Proteomes" id="UP000054266">
    <property type="component" value="Unassembled WGS sequence"/>
</dbReference>
<keyword evidence="4" id="KW-0175">Coiled coil</keyword>
<dbReference type="GO" id="GO:0007015">
    <property type="term" value="P:actin filament organization"/>
    <property type="evidence" value="ECO:0007669"/>
    <property type="project" value="TreeGrafter"/>
</dbReference>
<feature type="domain" description="Myosin motor" evidence="11">
    <location>
        <begin position="174"/>
        <end position="871"/>
    </location>
</feature>
<evidence type="ECO:0000313" key="13">
    <source>
        <dbReference type="EMBL" id="KIW71224.1"/>
    </source>
</evidence>
<evidence type="ECO:0000313" key="14">
    <source>
        <dbReference type="Proteomes" id="UP000054266"/>
    </source>
</evidence>
<organism evidence="13 14">
    <name type="scientific">Phialophora macrospora</name>
    <dbReference type="NCBI Taxonomy" id="1851006"/>
    <lineage>
        <taxon>Eukaryota</taxon>
        <taxon>Fungi</taxon>
        <taxon>Dikarya</taxon>
        <taxon>Ascomycota</taxon>
        <taxon>Pezizomycotina</taxon>
        <taxon>Eurotiomycetes</taxon>
        <taxon>Chaetothyriomycetidae</taxon>
        <taxon>Chaetothyriales</taxon>
        <taxon>Herpotrichiellaceae</taxon>
        <taxon>Phialophora</taxon>
    </lineage>
</organism>
<dbReference type="FunFam" id="3.40.850.10:FF:000101">
    <property type="entry name" value="Slow myosin heavy chain 2"/>
    <property type="match status" value="1"/>
</dbReference>
<sequence>MLLHDRSPDTSPFSGQSQRPFTRSIHSDMSIQSPMSPSSYNKSLLFASPTSTPTTTSRHERQPSHSPTASFSSVPAYMRNNSLQRQASTSNTFAPKFIKSEEMRKSEDRISAIEGENDFSGKRYVWVKDPERAFVRGWITEDLPGNKVAVQFDNGSSIETDVDEVDKVNPAKFDKADDMAELTHLNEGSVIHNLYTRYQADLIYTYSGLFLVAINPYCPLPIYGNDYVRMYKGQAREDTRPHIFAVSDAAFRRLVEEGENQSILVTGESGAGKTENTKKVIQYLAAVATSDLDTPVTGRTPGKQLSNLSQQILRANPILESFGNAQTVRNNNSSRFGKFIRIQFTRSGQIAGAFIDWYLLEKSRVVKVSQQERSYHVFYQLLAGADQRMRDTLLISGMDVEDFAYTRAGNDTIGGVSDRDEWNTLIEAFHIMNFSEKEQMAIFRTVAAILHLGNVGVRQESRATDQASLTIEARASIDKACRLLGVQSEPFVKGLLHPRVKAGREWVEKVQTPEQVRLALDALSKGIYERGFGDLVSKINHQLDRGGVSSDDSHFIGVLDLAGFEIFETNSFEQLCINYTNEKLQQFFNHYMFVLEQEEYAREQIEWQFIDFGKDLQPTIDLIELPNPIGIFSCLDEDSVMPKATDKSFTEKLNSLWENKTNKYAPARTRQGFILTHYAAEVEYSTEGWLEKNKDPLNDNLTRLLAASRDEHIASLFSDCVDEVDEPYSPRSRVKKGLFRTVAQRHKEQLSILMRQLHSTQPHFVRCILPNHKKKPKQFVAPLVLDQLRCNGVLEGIRIARTGFPNRLTFAEFRSRYEVLCKDMPKGYLGGQEAAKIMLNRLKMEQSNYRVGLTKVFFRAGVLADLEEQRDALIREIMSRFQSIARGFMQRRMAFKQLYRAEATRVIQRNLNVYLDLQANPWWRLFVRMKPLLGATRTASEVKKRDEKIEHLQVKMKQDAAERQRVEDERRRAEIEAQRIQQTLDSERALALDKEEIFKRLQYRESELSEKLAEAITEQETLEDQLDEALDSKKKTEEELATRREQVLQAGQIITRLEAEKKDLQRQIDKLEDELEHVEKTHTQNDDRLQTISQELRSLKSNLSVKDRKISELEANLQQAEKDKESRASSLEQELRSLRSQLSQRDRASEGLEQELRAVKSQLAQRDRATEELEKKLHRAETLRTEESRRQAEDFDVQIRALKNELNSKDRRLQDLESTLSKIDQDAEAKLANTASELDQSKKLLRELQGQNAELRKQVTAGALTTSKHQENLRRKEGELSALMADVEQREREKLELRKENEKLAGGFKDLSAEKREALAEMERLRQQRTRMEQEAVEVKRCLEKVMPFFTQHFA</sequence>
<dbReference type="PROSITE" id="PS51456">
    <property type="entry name" value="MYOSIN_MOTOR"/>
    <property type="match status" value="1"/>
</dbReference>
<dbReference type="GO" id="GO:1902404">
    <property type="term" value="P:mitotic actomyosin contractile ring contraction"/>
    <property type="evidence" value="ECO:0007669"/>
    <property type="project" value="UniProtKB-ARBA"/>
</dbReference>
<feature type="compositionally biased region" description="Polar residues" evidence="10">
    <location>
        <begin position="9"/>
        <end position="21"/>
    </location>
</feature>
<name>A0A0D2GG50_9EURO</name>
<feature type="compositionally biased region" description="Basic and acidic residues" evidence="10">
    <location>
        <begin position="1120"/>
        <end position="1137"/>
    </location>
</feature>
<evidence type="ECO:0000256" key="9">
    <source>
        <dbReference type="PROSITE-ProRule" id="PRU00782"/>
    </source>
</evidence>
<comment type="similarity">
    <text evidence="1 9">Belongs to the TRAFAC class myosin-kinesin ATPase superfamily. Myosin family.</text>
</comment>
<dbReference type="SUPFAM" id="SSF52540">
    <property type="entry name" value="P-loop containing nucleoside triphosphate hydrolases"/>
    <property type="match status" value="1"/>
</dbReference>
<feature type="region of interest" description="Actin-binding" evidence="9">
    <location>
        <begin position="750"/>
        <end position="772"/>
    </location>
</feature>
<dbReference type="Gene3D" id="1.10.10.820">
    <property type="match status" value="1"/>
</dbReference>
<protein>
    <recommendedName>
        <fullName evidence="15">Myosin motor domain-containing protein</fullName>
    </recommendedName>
</protein>
<evidence type="ECO:0000256" key="10">
    <source>
        <dbReference type="SAM" id="MobiDB-lite"/>
    </source>
</evidence>
<evidence type="ECO:0000259" key="11">
    <source>
        <dbReference type="PROSITE" id="PS51456"/>
    </source>
</evidence>
<dbReference type="Gene3D" id="1.10.287.1490">
    <property type="match status" value="1"/>
</dbReference>
<dbReference type="SMART" id="SM00242">
    <property type="entry name" value="MYSc"/>
    <property type="match status" value="1"/>
</dbReference>
<dbReference type="Gene3D" id="4.10.270.10">
    <property type="entry name" value="Myosin, subunit A"/>
    <property type="match status" value="1"/>
</dbReference>
<feature type="compositionally biased region" description="Polar residues" evidence="10">
    <location>
        <begin position="64"/>
        <end position="75"/>
    </location>
</feature>
<dbReference type="Pfam" id="PF02736">
    <property type="entry name" value="Myosin_N"/>
    <property type="match status" value="1"/>
</dbReference>
<evidence type="ECO:0000256" key="8">
    <source>
        <dbReference type="ARBA" id="ARBA00064372"/>
    </source>
</evidence>
<dbReference type="GO" id="GO:0000146">
    <property type="term" value="F:microfilament motor activity"/>
    <property type="evidence" value="ECO:0007669"/>
    <property type="project" value="TreeGrafter"/>
</dbReference>
<keyword evidence="6 9" id="KW-0505">Motor protein</keyword>
<dbReference type="InterPro" id="IPR008989">
    <property type="entry name" value="Myosin_S1_N"/>
</dbReference>
<dbReference type="InterPro" id="IPR055914">
    <property type="entry name" value="DUF7491"/>
</dbReference>
<feature type="compositionally biased region" description="Polar residues" evidence="10">
    <location>
        <begin position="27"/>
        <end position="42"/>
    </location>
</feature>
<dbReference type="Gene3D" id="1.20.58.530">
    <property type="match status" value="1"/>
</dbReference>
<dbReference type="FunFam" id="1.10.10.820:FF:000001">
    <property type="entry name" value="Myosin heavy chain"/>
    <property type="match status" value="1"/>
</dbReference>
<evidence type="ECO:0000256" key="5">
    <source>
        <dbReference type="ARBA" id="ARBA00023123"/>
    </source>
</evidence>
<dbReference type="PRINTS" id="PR00193">
    <property type="entry name" value="MYOSINHEAVY"/>
</dbReference>
<evidence type="ECO:0000256" key="3">
    <source>
        <dbReference type="ARBA" id="ARBA00022840"/>
    </source>
</evidence>
<dbReference type="STRING" id="5601.A0A0D2GG50"/>
<dbReference type="InterPro" id="IPR036961">
    <property type="entry name" value="Kinesin_motor_dom_sf"/>
</dbReference>
<dbReference type="PROSITE" id="PS51844">
    <property type="entry name" value="SH3_LIKE"/>
    <property type="match status" value="1"/>
</dbReference>
<feature type="binding site" evidence="9">
    <location>
        <begin position="267"/>
        <end position="274"/>
    </location>
    <ligand>
        <name>ATP</name>
        <dbReference type="ChEBI" id="CHEBI:30616"/>
    </ligand>
</feature>
<feature type="region of interest" description="Disordered" evidence="10">
    <location>
        <begin position="1"/>
        <end position="75"/>
    </location>
</feature>
<evidence type="ECO:0000256" key="6">
    <source>
        <dbReference type="ARBA" id="ARBA00023175"/>
    </source>
</evidence>
<evidence type="ECO:0000256" key="7">
    <source>
        <dbReference type="ARBA" id="ARBA00023203"/>
    </source>
</evidence>
<evidence type="ECO:0008006" key="15">
    <source>
        <dbReference type="Google" id="ProtNLM"/>
    </source>
</evidence>
<keyword evidence="3 9" id="KW-0067">ATP-binding</keyword>
<feature type="compositionally biased region" description="Basic and acidic residues" evidence="10">
    <location>
        <begin position="1144"/>
        <end position="1153"/>
    </location>
</feature>
<dbReference type="GO" id="GO:0016459">
    <property type="term" value="C:myosin complex"/>
    <property type="evidence" value="ECO:0007669"/>
    <property type="project" value="UniProtKB-KW"/>
</dbReference>
<feature type="region of interest" description="Disordered" evidence="10">
    <location>
        <begin position="1117"/>
        <end position="1153"/>
    </location>
</feature>
<proteinExistence type="inferred from homology"/>
<evidence type="ECO:0000256" key="2">
    <source>
        <dbReference type="ARBA" id="ARBA00022741"/>
    </source>
</evidence>
<gene>
    <name evidence="13" type="ORF">PV04_03413</name>
</gene>
<dbReference type="FunFam" id="1.20.120.720:FF:000001">
    <property type="entry name" value="Myosin heavy chain, muscle"/>
    <property type="match status" value="1"/>
</dbReference>
<keyword evidence="2 9" id="KW-0547">Nucleotide-binding</keyword>